<reference evidence="2" key="1">
    <citation type="submission" date="2012-06" db="EMBL/GenBank/DDBJ databases">
        <title>Complete sequence of chromosome of Desulfomonile tiedjei DSM 6799.</title>
        <authorList>
            <person name="Lucas S."/>
            <person name="Copeland A."/>
            <person name="Lapidus A."/>
            <person name="Glavina del Rio T."/>
            <person name="Dalin E."/>
            <person name="Tice H."/>
            <person name="Bruce D."/>
            <person name="Goodwin L."/>
            <person name="Pitluck S."/>
            <person name="Peters L."/>
            <person name="Ovchinnikova G."/>
            <person name="Zeytun A."/>
            <person name="Lu M."/>
            <person name="Kyrpides N."/>
            <person name="Mavromatis K."/>
            <person name="Ivanova N."/>
            <person name="Brettin T."/>
            <person name="Detter J.C."/>
            <person name="Han C."/>
            <person name="Larimer F."/>
            <person name="Land M."/>
            <person name="Hauser L."/>
            <person name="Markowitz V."/>
            <person name="Cheng J.-F."/>
            <person name="Hugenholtz P."/>
            <person name="Woyke T."/>
            <person name="Wu D."/>
            <person name="Spring S."/>
            <person name="Schroeder M."/>
            <person name="Brambilla E."/>
            <person name="Klenk H.-P."/>
            <person name="Eisen J.A."/>
        </authorList>
    </citation>
    <scope>NUCLEOTIDE SEQUENCE [LARGE SCALE GENOMIC DNA]</scope>
    <source>
        <strain evidence="2">ATCC 49306 / DSM 6799 / DCB-1</strain>
    </source>
</reference>
<sequence>MFRCSFIAVGVAENSDVYPMLQDKILVGTGVPASRECLKSRNFSQIVARSSHHLHGLIVGAPLVGAR</sequence>
<dbReference type="Proteomes" id="UP000006055">
    <property type="component" value="Chromosome"/>
</dbReference>
<name>I4CD24_DESTA</name>
<dbReference type="KEGG" id="dti:Desti_4851"/>
<evidence type="ECO:0000313" key="2">
    <source>
        <dbReference type="Proteomes" id="UP000006055"/>
    </source>
</evidence>
<dbReference type="HOGENOM" id="CLU_2805524_0_0_7"/>
<gene>
    <name evidence="1" type="ordered locus">Desti_4851</name>
</gene>
<protein>
    <submittedName>
        <fullName evidence="1">Uncharacterized protein</fullName>
    </submittedName>
</protein>
<keyword evidence="2" id="KW-1185">Reference proteome</keyword>
<evidence type="ECO:0000313" key="1">
    <source>
        <dbReference type="EMBL" id="AFM27465.1"/>
    </source>
</evidence>
<organism evidence="1 2">
    <name type="scientific">Desulfomonile tiedjei (strain ATCC 49306 / DSM 6799 / DCB-1)</name>
    <dbReference type="NCBI Taxonomy" id="706587"/>
    <lineage>
        <taxon>Bacteria</taxon>
        <taxon>Pseudomonadati</taxon>
        <taxon>Thermodesulfobacteriota</taxon>
        <taxon>Desulfomonilia</taxon>
        <taxon>Desulfomonilales</taxon>
        <taxon>Desulfomonilaceae</taxon>
        <taxon>Desulfomonile</taxon>
    </lineage>
</organism>
<dbReference type="EMBL" id="CP003360">
    <property type="protein sequence ID" value="AFM27465.1"/>
    <property type="molecule type" value="Genomic_DNA"/>
</dbReference>
<dbReference type="AlphaFoldDB" id="I4CD24"/>
<proteinExistence type="predicted"/>
<accession>I4CD24</accession>